<dbReference type="AlphaFoldDB" id="A0A2N8ZA69"/>
<organism evidence="2 3">
    <name type="scientific">Vibrio tapetis subsp. tapetis</name>
    <dbReference type="NCBI Taxonomy" id="1671868"/>
    <lineage>
        <taxon>Bacteria</taxon>
        <taxon>Pseudomonadati</taxon>
        <taxon>Pseudomonadota</taxon>
        <taxon>Gammaproteobacteria</taxon>
        <taxon>Vibrionales</taxon>
        <taxon>Vibrionaceae</taxon>
        <taxon>Vibrio</taxon>
    </lineage>
</organism>
<dbReference type="Gene3D" id="1.10.3680.10">
    <property type="entry name" value="TerB-like"/>
    <property type="match status" value="1"/>
</dbReference>
<reference evidence="2 3" key="1">
    <citation type="submission" date="2017-10" db="EMBL/GenBank/DDBJ databases">
        <authorList>
            <person name="Banno H."/>
            <person name="Chua N.-H."/>
        </authorList>
    </citation>
    <scope>NUCLEOTIDE SEQUENCE [LARGE SCALE GENOMIC DNA]</scope>
    <source>
        <strain evidence="2">Vibrio tapetis CECT4600</strain>
    </source>
</reference>
<dbReference type="EMBL" id="LT960611">
    <property type="protein sequence ID" value="SON48792.1"/>
    <property type="molecule type" value="Genomic_DNA"/>
</dbReference>
<name>A0A2N8ZA69_9VIBR</name>
<dbReference type="OrthoDB" id="5294347at2"/>
<dbReference type="InterPro" id="IPR007791">
    <property type="entry name" value="DjlA_N"/>
</dbReference>
<sequence length="147" mass="16416">MIGVLSKIFKQLVEGQDLSASDKSNPDLAIASLFCEVANADHNVGKLEQEAKISMLMKVLEVDESKAKVLLEAAIEQSENSASLYDFTSQLRHLEQEERFSIVKAMWQVAYSDGELDPMEEAVIRKVAELLYVDHAEFIRAKLQVTG</sequence>
<accession>A0A2N8ZA69</accession>
<evidence type="ECO:0000313" key="3">
    <source>
        <dbReference type="Proteomes" id="UP000235828"/>
    </source>
</evidence>
<evidence type="ECO:0000259" key="1">
    <source>
        <dbReference type="Pfam" id="PF05099"/>
    </source>
</evidence>
<proteinExistence type="predicted"/>
<protein>
    <recommendedName>
        <fullName evidence="1">Co-chaperone DjlA N-terminal domain-containing protein</fullName>
    </recommendedName>
</protein>
<evidence type="ECO:0000313" key="2">
    <source>
        <dbReference type="EMBL" id="SON48792.1"/>
    </source>
</evidence>
<gene>
    <name evidence="2" type="ORF">VTAP4600_A0813</name>
</gene>
<feature type="domain" description="Co-chaperone DjlA N-terminal" evidence="1">
    <location>
        <begin position="28"/>
        <end position="142"/>
    </location>
</feature>
<dbReference type="Pfam" id="PF05099">
    <property type="entry name" value="TerB"/>
    <property type="match status" value="1"/>
</dbReference>
<dbReference type="RefSeq" id="WP_102521580.1">
    <property type="nucleotide sequence ID" value="NZ_LT960611.1"/>
</dbReference>
<dbReference type="KEGG" id="vta:A0813"/>
<dbReference type="Proteomes" id="UP000235828">
    <property type="component" value="Chromosome A"/>
</dbReference>
<dbReference type="CDD" id="cd07313">
    <property type="entry name" value="terB_like_2"/>
    <property type="match status" value="1"/>
</dbReference>
<dbReference type="InterPro" id="IPR029024">
    <property type="entry name" value="TerB-like"/>
</dbReference>
<dbReference type="SUPFAM" id="SSF158682">
    <property type="entry name" value="TerB-like"/>
    <property type="match status" value="1"/>
</dbReference>
<keyword evidence="3" id="KW-1185">Reference proteome</keyword>